<protein>
    <submittedName>
        <fullName evidence="1">Netrin-1</fullName>
    </submittedName>
</protein>
<dbReference type="EMBL" id="CM024809">
    <property type="protein sequence ID" value="KAG8006174.1"/>
    <property type="molecule type" value="Genomic_DNA"/>
</dbReference>
<evidence type="ECO:0000313" key="1">
    <source>
        <dbReference type="EMBL" id="KAG8006174.1"/>
    </source>
</evidence>
<comment type="caution">
    <text evidence="1">The sequence shown here is derived from an EMBL/GenBank/DDBJ whole genome shotgun (WGS) entry which is preliminary data.</text>
</comment>
<gene>
    <name evidence="1" type="primary">NTN1.2</name>
    <name evidence="1" type="ORF">GBF38_005359</name>
</gene>
<dbReference type="Proteomes" id="UP000805704">
    <property type="component" value="Chromosome 21"/>
</dbReference>
<proteinExistence type="predicted"/>
<reference evidence="1" key="1">
    <citation type="submission" date="2020-04" db="EMBL/GenBank/DDBJ databases">
        <title>A chromosome-scale assembly and high-density genetic map of the yellow drum (Nibea albiflora) genome.</title>
        <authorList>
            <person name="Xu D."/>
            <person name="Zhang W."/>
            <person name="Chen R."/>
            <person name="Tan P."/>
            <person name="Wang L."/>
            <person name="Song H."/>
            <person name="Tian L."/>
            <person name="Zhu Q."/>
            <person name="Wang B."/>
        </authorList>
    </citation>
    <scope>NUCLEOTIDE SEQUENCE</scope>
    <source>
        <strain evidence="1">ZJHYS-2018</strain>
    </source>
</reference>
<name>A0ACB7EVY4_NIBAL</name>
<keyword evidence="2" id="KW-1185">Reference proteome</keyword>
<evidence type="ECO:0000313" key="2">
    <source>
        <dbReference type="Proteomes" id="UP000805704"/>
    </source>
</evidence>
<organism evidence="1 2">
    <name type="scientific">Nibea albiflora</name>
    <name type="common">Yellow drum</name>
    <name type="synonym">Corvina albiflora</name>
    <dbReference type="NCBI Taxonomy" id="240163"/>
    <lineage>
        <taxon>Eukaryota</taxon>
        <taxon>Metazoa</taxon>
        <taxon>Chordata</taxon>
        <taxon>Craniata</taxon>
        <taxon>Vertebrata</taxon>
        <taxon>Euteleostomi</taxon>
        <taxon>Actinopterygii</taxon>
        <taxon>Neopterygii</taxon>
        <taxon>Teleostei</taxon>
        <taxon>Neoteleostei</taxon>
        <taxon>Acanthomorphata</taxon>
        <taxon>Eupercaria</taxon>
        <taxon>Sciaenidae</taxon>
        <taxon>Nibea</taxon>
    </lineage>
</organism>
<accession>A0ACB7EVY4</accession>
<sequence length="1215" mass="136331">MPLISVYFAVSLYILSKLETRQCHTYQTEPLFLSFSQLAALEGNSLHRINKPNSRSGDHRVKTFVVKCNEGAVEVVMKAYLFDPGLPVQAEHLRLGSPVSAAPHHCTAKASGNGEYVIRARLTDCGGKVTFTQSAVLYDNLLLYAPPASPRDFQRGAAVPLHCKYGRRYAVSSGALKPTWSPLISTQSVHLNLDFHLRLMADGWSGERKSPVYFLGETVNMEASVDHRHLPLRLHVDSCVATLTSDANSYPRYPFIDHRGCFTDSKLSGSSSRFLPRVQNHLLQIQLQPFLFHRDHRHTVSTDIYITCYLEAEPVSSRDPVKRACSFTDGRWRSVDGDDRVCEGCSATPNHKRTPRSKTEHRQNAPELDVRTLAAPLLNDPERAQERLDDMMFLPFSLPPSTSLFPVFLLLLLFLPSSLVSSSLSHTPLSWTSPHDPCYYLDGRPRHCLSEFINAAYGVPVNVSHSLQGPDYESNITTLTDLHNPHNLTCWMAHRGSDTGEWVLTLPLGRRFEITYISLQFCQQGEPSDPISISILKSMDYGRTWRPMQHYSNDCLGNFGLPSHTVAQTRHQETEPLCSDPRPLQKQRGGMVLAFSTLDGRPSSSDFDHSHTLQDWVTATDIRIVFHQVSKDAKVSNLHKSKEEVRWRDGAEDDRGTGLLRWRPGHKGRNGDQVDKINTDNTLAFFDRENSEIRGKSRGEKTDKHGRKGHYKGSDQEEDGHNVTSKEGGDSFSMDLFASSKKGGKIRGRGRKKDNSQWLPCPNGGCNWTVEGRSRNNKGRELRKRRNNNVNTKQSSRNLQVTPPATFISAARAPLALSDLQVGGRCKCNGHASKCRRDDTGRAVCVCEHHTAGPDCDVCEDFYCDRPWHRATPTHPNPCVACECNGHSNKCRFSMEVFQQSGRRSGGVCQKCRHHTAGRHCQYCQNGYTRDHSKPMNHRKACQSCQCHPLGAVGGWCNQTSGQCLCREGVTGLRCNRCAPGYKQGKSPLRPCIRIQEVAPTPVYQSQYSIAEECVSYCQPSQVKVRMNLETYCLKDYVLKVQVRGMERSGPWWQFSISVQTVFRTGSTSRVRRGPHSLWVPDRDLSCGCPALHVGRTFLLIGAEEGERGWGPEESRLVADRSTLALQWREHWSPKLRGFRGQDKRGRCPPKSSNNNNQHHHREQTKSGYIPPHLLTEKDTQTSEAPHVHSHTDGEVASTLSPTTPTLVCTTPDHG</sequence>